<dbReference type="OrthoDB" id="319933at2"/>
<dbReference type="SUPFAM" id="SSF51445">
    <property type="entry name" value="(Trans)glycosidases"/>
    <property type="match status" value="1"/>
</dbReference>
<dbReference type="PANTHER" id="PTHR35273:SF2">
    <property type="entry name" value="ALPHA-GALACTOSIDASE"/>
    <property type="match status" value="1"/>
</dbReference>
<dbReference type="Gene3D" id="3.20.20.70">
    <property type="entry name" value="Aldolase class I"/>
    <property type="match status" value="1"/>
</dbReference>
<dbReference type="Pfam" id="PF03537">
    <property type="entry name" value="Glyco_hydro_114"/>
    <property type="match status" value="1"/>
</dbReference>
<dbReference type="AlphaFoldDB" id="A0A3G8YQF4"/>
<accession>A0A3G8YQF4</accession>
<keyword evidence="3" id="KW-1185">Reference proteome</keyword>
<keyword evidence="2" id="KW-0614">Plasmid</keyword>
<dbReference type="InterPro" id="IPR013785">
    <property type="entry name" value="Aldolase_TIM"/>
</dbReference>
<geneLocation type="plasmid" evidence="2 3">
    <name>unnamed2</name>
</geneLocation>
<dbReference type="KEGG" id="dph:EHF33_17990"/>
<feature type="domain" description="Glycoside-hydrolase family GH114 TIM-barrel" evidence="1">
    <location>
        <begin position="29"/>
        <end position="267"/>
    </location>
</feature>
<sequence length="279" mass="29966">MALSVRPPVQAAWMYAIGADNTKRLNAGATPSGTVISLDLLDVKAASIARLRKAGRYVICYYSAGTSESYRTDVDSSKLLTVSLNLGEVGRGGGEIWEGEKWLDIRGFGQSEFTQSRSARIATIKAVMTARLKLAQSKGCQAVEPDNVDAWSNDVSQKAPAGTRENAISAADQLVYNRWTVDTAHGFGLAALLKNDLNQASTLVSTYDGALNEECLSMGECGLLKPFADAGKAIYIVEYEPASFVTAAHKKTASKLHLNVILTDLDVNLAEPLARFGSW</sequence>
<protein>
    <recommendedName>
        <fullName evidence="1">Glycoside-hydrolase family GH114 TIM-barrel domain-containing protein</fullName>
    </recommendedName>
</protein>
<reference evidence="2 3" key="1">
    <citation type="submission" date="2018-11" db="EMBL/GenBank/DDBJ databases">
        <title>Deinococcus shelandsis sp. nov., isolated from South Shetland Islands soil of Antarctica.</title>
        <authorList>
            <person name="Tian J."/>
        </authorList>
    </citation>
    <scope>NUCLEOTIDE SEQUENCE [LARGE SCALE GENOMIC DNA]</scope>
    <source>
        <strain evidence="2 3">S14-83T</strain>
        <plasmid evidence="2 3">unnamed2</plasmid>
    </source>
</reference>
<dbReference type="Proteomes" id="UP000276417">
    <property type="component" value="Plasmid unnamed2"/>
</dbReference>
<evidence type="ECO:0000313" key="2">
    <source>
        <dbReference type="EMBL" id="AZI44814.1"/>
    </source>
</evidence>
<evidence type="ECO:0000259" key="1">
    <source>
        <dbReference type="Pfam" id="PF03537"/>
    </source>
</evidence>
<dbReference type="EMBL" id="CP034186">
    <property type="protein sequence ID" value="AZI44814.1"/>
    <property type="molecule type" value="Genomic_DNA"/>
</dbReference>
<evidence type="ECO:0000313" key="3">
    <source>
        <dbReference type="Proteomes" id="UP000276417"/>
    </source>
</evidence>
<dbReference type="RefSeq" id="WP_124874824.1">
    <property type="nucleotide sequence ID" value="NZ_CP034186.1"/>
</dbReference>
<gene>
    <name evidence="2" type="ORF">EHF33_17990</name>
</gene>
<dbReference type="InterPro" id="IPR004352">
    <property type="entry name" value="GH114_TIM-barrel"/>
</dbReference>
<dbReference type="InterPro" id="IPR017853">
    <property type="entry name" value="GH"/>
</dbReference>
<proteinExistence type="predicted"/>
<name>A0A3G8YQF4_9DEIO</name>
<organism evidence="2 3">
    <name type="scientific">Deinococcus psychrotolerans</name>
    <dbReference type="NCBI Taxonomy" id="2489213"/>
    <lineage>
        <taxon>Bacteria</taxon>
        <taxon>Thermotogati</taxon>
        <taxon>Deinococcota</taxon>
        <taxon>Deinococci</taxon>
        <taxon>Deinococcales</taxon>
        <taxon>Deinococcaceae</taxon>
        <taxon>Deinococcus</taxon>
    </lineage>
</organism>
<dbReference type="PANTHER" id="PTHR35273">
    <property type="entry name" value="ALPHA-1,4 POLYGALACTOSAMINIDASE, PUTATIVE (AFU_ORTHOLOGUE AFUA_3G07890)-RELATED"/>
    <property type="match status" value="1"/>
</dbReference>